<feature type="domain" description="Suppressor of fused-like" evidence="1">
    <location>
        <begin position="40"/>
        <end position="187"/>
    </location>
</feature>
<evidence type="ECO:0000259" key="1">
    <source>
        <dbReference type="Pfam" id="PF05076"/>
    </source>
</evidence>
<evidence type="ECO:0000313" key="3">
    <source>
        <dbReference type="Proteomes" id="UP001201629"/>
    </source>
</evidence>
<name>A0ABS9MTZ1_9ACTN</name>
<dbReference type="Pfam" id="PF05076">
    <property type="entry name" value="SUFU"/>
    <property type="match status" value="1"/>
</dbReference>
<dbReference type="RefSeq" id="WP_238676594.1">
    <property type="nucleotide sequence ID" value="NZ_JAKKFD010000001.1"/>
</dbReference>
<organism evidence="2 3">
    <name type="scientific">Micromonospora trifolii</name>
    <dbReference type="NCBI Taxonomy" id="2911208"/>
    <lineage>
        <taxon>Bacteria</taxon>
        <taxon>Bacillati</taxon>
        <taxon>Actinomycetota</taxon>
        <taxon>Actinomycetes</taxon>
        <taxon>Micromonosporales</taxon>
        <taxon>Micromonosporaceae</taxon>
        <taxon>Micromonospora</taxon>
    </lineage>
</organism>
<dbReference type="InterPro" id="IPR020941">
    <property type="entry name" value="SUFU-like_domain"/>
</dbReference>
<reference evidence="2 3" key="1">
    <citation type="submission" date="2022-01" db="EMBL/GenBank/DDBJ databases">
        <authorList>
            <person name="Riesco R."/>
            <person name="Trujillo M.E."/>
        </authorList>
    </citation>
    <scope>NUCLEOTIDE SEQUENCE [LARGE SCALE GENOMIC DNA]</scope>
    <source>
        <strain evidence="2 3">NIE79</strain>
    </source>
</reference>
<gene>
    <name evidence="2" type="ORF">NIE79_000087</name>
</gene>
<dbReference type="EMBL" id="JAKKFD010000001">
    <property type="protein sequence ID" value="MCG5441151.1"/>
    <property type="molecule type" value="Genomic_DNA"/>
</dbReference>
<dbReference type="Proteomes" id="UP001201629">
    <property type="component" value="Unassembled WGS sequence"/>
</dbReference>
<protein>
    <submittedName>
        <fullName evidence="2">Suppressor of fused domain protein</fullName>
    </submittedName>
</protein>
<sequence>MPLLIDHLERRLGQLTSGWKGAPREGLPAVNVACFTGGVFSETTGYATVGLSRVPLHHPGHDRHLFLEFIAAEHGPDDVALSMLPRVLEFVVSMCLDTREAVVRGDVIPLPEDVVRGSRFTFLYAALPVYYDADFKSLVVENGDPVAIAWLIPVTSGEAQLVAERGWSEFEQELLKHDPDLMDMNREVIA</sequence>
<accession>A0ABS9MTZ1</accession>
<keyword evidence="3" id="KW-1185">Reference proteome</keyword>
<comment type="caution">
    <text evidence="2">The sequence shown here is derived from an EMBL/GenBank/DDBJ whole genome shotgun (WGS) entry which is preliminary data.</text>
</comment>
<proteinExistence type="predicted"/>
<evidence type="ECO:0000313" key="2">
    <source>
        <dbReference type="EMBL" id="MCG5441151.1"/>
    </source>
</evidence>